<dbReference type="HOGENOM" id="CLU_3392333_0_0_1"/>
<evidence type="ECO:0000313" key="2">
    <source>
        <dbReference type="EMBL" id="EWZ41047.1"/>
    </source>
</evidence>
<reference evidence="2" key="2">
    <citation type="submission" date="2012-06" db="EMBL/GenBank/DDBJ databases">
        <title>Annotation of the Genome Sequence of Fusarium oxysporum Fo47.</title>
        <authorList>
            <consortium name="The Broad Institute Genomics Platform"/>
            <person name="Ma L.-J."/>
            <person name="Corby-Kistler H."/>
            <person name="Broz K."/>
            <person name="Gale L.R."/>
            <person name="Jonkers W."/>
            <person name="O'Donnell K."/>
            <person name="Ploetz R."/>
            <person name="Steinberg C."/>
            <person name="Schwartz D.C."/>
            <person name="VanEtten H."/>
            <person name="Zhou S."/>
            <person name="Young S.K."/>
            <person name="Zeng Q."/>
            <person name="Gargeya S."/>
            <person name="Fitzgerald M."/>
            <person name="Abouelleil A."/>
            <person name="Alvarado L."/>
            <person name="Chapman S.B."/>
            <person name="Gainer-Dewar J."/>
            <person name="Goldberg J."/>
            <person name="Griggs A."/>
            <person name="Gujja S."/>
            <person name="Hansen M."/>
            <person name="Howarth C."/>
            <person name="Imamovic A."/>
            <person name="Ireland A."/>
            <person name="Larimer J."/>
            <person name="McCowan C."/>
            <person name="Murphy C."/>
            <person name="Pearson M."/>
            <person name="Poon T.W."/>
            <person name="Priest M."/>
            <person name="Roberts A."/>
            <person name="Saif S."/>
            <person name="Shea T."/>
            <person name="Sykes S."/>
            <person name="Wortman J."/>
            <person name="Nusbaum C."/>
            <person name="Birren B."/>
        </authorList>
    </citation>
    <scope>NUCLEOTIDE SEQUENCE</scope>
    <source>
        <strain evidence="2">Fo47</strain>
    </source>
</reference>
<dbReference type="EMBL" id="JH717899">
    <property type="protein sequence ID" value="EWZ41047.1"/>
    <property type="molecule type" value="Genomic_DNA"/>
</dbReference>
<organism evidence="2">
    <name type="scientific">Fusarium oxysporum Fo47</name>
    <dbReference type="NCBI Taxonomy" id="660027"/>
    <lineage>
        <taxon>Eukaryota</taxon>
        <taxon>Fungi</taxon>
        <taxon>Dikarya</taxon>
        <taxon>Ascomycota</taxon>
        <taxon>Pezizomycotina</taxon>
        <taxon>Sordariomycetes</taxon>
        <taxon>Hypocreomycetidae</taxon>
        <taxon>Hypocreales</taxon>
        <taxon>Nectriaceae</taxon>
        <taxon>Fusarium</taxon>
        <taxon>Fusarium oxysporum species complex</taxon>
    </lineage>
</organism>
<dbReference type="AlphaFoldDB" id="W9K9H8"/>
<sequence length="32" mass="3592">MSKLVSQHTELREATPQDNDLAKYPVFDATSV</sequence>
<name>W9K9H8_FUSOX</name>
<proteinExistence type="predicted"/>
<dbReference type="Proteomes" id="UP000030766">
    <property type="component" value="Unassembled WGS sequence"/>
</dbReference>
<evidence type="ECO:0000256" key="1">
    <source>
        <dbReference type="SAM" id="MobiDB-lite"/>
    </source>
</evidence>
<reference evidence="2" key="1">
    <citation type="submission" date="2011-06" db="EMBL/GenBank/DDBJ databases">
        <title>The Genome Sequence of Fusarium oxysporum Fo47.</title>
        <authorList>
            <consortium name="The Broad Institute Genome Sequencing Platform"/>
            <person name="Ma L.-J."/>
            <person name="Gale L.R."/>
            <person name="Schwartz D.C."/>
            <person name="Zhou S."/>
            <person name="Corby-Kistler H."/>
            <person name="Young S.K."/>
            <person name="Zeng Q."/>
            <person name="Gargeya S."/>
            <person name="Fitzgerald M."/>
            <person name="Haas B."/>
            <person name="Abouelleil A."/>
            <person name="Alvarado L."/>
            <person name="Arachchi H.M."/>
            <person name="Berlin A."/>
            <person name="Brown A."/>
            <person name="Chapman S.B."/>
            <person name="Chen Z."/>
            <person name="Dunbar C."/>
            <person name="Freedman E."/>
            <person name="Gearin G."/>
            <person name="Gellesch M."/>
            <person name="Goldberg J."/>
            <person name="Griggs A."/>
            <person name="Gujja S."/>
            <person name="Heiman D."/>
            <person name="Howarth C."/>
            <person name="Larson L."/>
            <person name="Lui A."/>
            <person name="MacDonald P.J.P."/>
            <person name="Mehta T."/>
            <person name="Montmayeur A."/>
            <person name="Murphy C."/>
            <person name="Neiman D."/>
            <person name="Pearson M."/>
            <person name="Priest M."/>
            <person name="Roberts A."/>
            <person name="Saif S."/>
            <person name="Shea T."/>
            <person name="Shenoy N."/>
            <person name="Sisk P."/>
            <person name="Stolte C."/>
            <person name="Sykes S."/>
            <person name="Wortman J."/>
            <person name="Nusbaum C."/>
            <person name="Birren B."/>
        </authorList>
    </citation>
    <scope>NUCLEOTIDE SEQUENCE [LARGE SCALE GENOMIC DNA]</scope>
    <source>
        <strain evidence="2">Fo47</strain>
    </source>
</reference>
<gene>
    <name evidence="2" type="ORF">FOZG_06465</name>
</gene>
<protein>
    <submittedName>
        <fullName evidence="2">Uncharacterized protein</fullName>
    </submittedName>
</protein>
<accession>W9K9H8</accession>
<dbReference type="VEuPathDB" id="FungiDB:FOZG_06465"/>
<feature type="region of interest" description="Disordered" evidence="1">
    <location>
        <begin position="1"/>
        <end position="32"/>
    </location>
</feature>